<proteinExistence type="predicted"/>
<evidence type="ECO:0000313" key="3">
    <source>
        <dbReference type="Proteomes" id="UP001245285"/>
    </source>
</evidence>
<keyword evidence="1" id="KW-0812">Transmembrane</keyword>
<evidence type="ECO:0000256" key="1">
    <source>
        <dbReference type="SAM" id="Phobius"/>
    </source>
</evidence>
<keyword evidence="1" id="KW-1133">Transmembrane helix</keyword>
<protein>
    <submittedName>
        <fullName evidence="2">Uncharacterized protein</fullName>
    </submittedName>
</protein>
<name>A0ABU3CPB9_9FLAO</name>
<gene>
    <name evidence="2" type="ORF">RM545_13885</name>
</gene>
<dbReference type="Proteomes" id="UP001245285">
    <property type="component" value="Unassembled WGS sequence"/>
</dbReference>
<comment type="caution">
    <text evidence="2">The sequence shown here is derived from an EMBL/GenBank/DDBJ whole genome shotgun (WGS) entry which is preliminary data.</text>
</comment>
<sequence length="57" mass="6557">MSYISFGWGAGFAIIMGLVLLVVIIYTIVKVRKQAHKAEAAEKKKKKIHQKEWRNDI</sequence>
<feature type="transmembrane region" description="Helical" evidence="1">
    <location>
        <begin position="6"/>
        <end position="29"/>
    </location>
</feature>
<dbReference type="EMBL" id="JAVRHO010000021">
    <property type="protein sequence ID" value="MDT0647785.1"/>
    <property type="molecule type" value="Genomic_DNA"/>
</dbReference>
<organism evidence="2 3">
    <name type="scientific">Autumnicola lenta</name>
    <dbReference type="NCBI Taxonomy" id="3075593"/>
    <lineage>
        <taxon>Bacteria</taxon>
        <taxon>Pseudomonadati</taxon>
        <taxon>Bacteroidota</taxon>
        <taxon>Flavobacteriia</taxon>
        <taxon>Flavobacteriales</taxon>
        <taxon>Flavobacteriaceae</taxon>
        <taxon>Autumnicola</taxon>
    </lineage>
</organism>
<keyword evidence="1" id="KW-0472">Membrane</keyword>
<reference evidence="2 3" key="1">
    <citation type="submission" date="2023-09" db="EMBL/GenBank/DDBJ databases">
        <authorList>
            <person name="Rey-Velasco X."/>
        </authorList>
    </citation>
    <scope>NUCLEOTIDE SEQUENCE [LARGE SCALE GENOMIC DNA]</scope>
    <source>
        <strain evidence="2 3">F260</strain>
    </source>
</reference>
<evidence type="ECO:0000313" key="2">
    <source>
        <dbReference type="EMBL" id="MDT0647785.1"/>
    </source>
</evidence>
<accession>A0ABU3CPB9</accession>
<dbReference type="RefSeq" id="WP_311495887.1">
    <property type="nucleotide sequence ID" value="NZ_JAVRHO010000021.1"/>
</dbReference>
<keyword evidence="3" id="KW-1185">Reference proteome</keyword>